<sequence>MADEVKLYAVAGSPFVCRAKIALNIKGIKYENLEKDLHNNKLMPFLGFRVQYLTAGDFKGTWMIKLCYEVAFRIRIKAWYGFGSALEEANKVLTMEDFEYLYFMIFSGEKGSEKILLSQNAPFFANSDTDMLPAPVHASQVVNSFIQPSGAYYENVKTERPSTSTYKSLYPTADNSYDFYEIKL</sequence>
<evidence type="ECO:0000313" key="2">
    <source>
        <dbReference type="Proteomes" id="UP001055811"/>
    </source>
</evidence>
<name>A0ACB9D016_CICIN</name>
<accession>A0ACB9D016</accession>
<proteinExistence type="predicted"/>
<organism evidence="1 2">
    <name type="scientific">Cichorium intybus</name>
    <name type="common">Chicory</name>
    <dbReference type="NCBI Taxonomy" id="13427"/>
    <lineage>
        <taxon>Eukaryota</taxon>
        <taxon>Viridiplantae</taxon>
        <taxon>Streptophyta</taxon>
        <taxon>Embryophyta</taxon>
        <taxon>Tracheophyta</taxon>
        <taxon>Spermatophyta</taxon>
        <taxon>Magnoliopsida</taxon>
        <taxon>eudicotyledons</taxon>
        <taxon>Gunneridae</taxon>
        <taxon>Pentapetalae</taxon>
        <taxon>asterids</taxon>
        <taxon>campanulids</taxon>
        <taxon>Asterales</taxon>
        <taxon>Asteraceae</taxon>
        <taxon>Cichorioideae</taxon>
        <taxon>Cichorieae</taxon>
        <taxon>Cichoriinae</taxon>
        <taxon>Cichorium</taxon>
    </lineage>
</organism>
<reference evidence="1 2" key="2">
    <citation type="journal article" date="2022" name="Mol. Ecol. Resour.">
        <title>The genomes of chicory, endive, great burdock and yacon provide insights into Asteraceae paleo-polyploidization history and plant inulin production.</title>
        <authorList>
            <person name="Fan W."/>
            <person name="Wang S."/>
            <person name="Wang H."/>
            <person name="Wang A."/>
            <person name="Jiang F."/>
            <person name="Liu H."/>
            <person name="Zhao H."/>
            <person name="Xu D."/>
            <person name="Zhang Y."/>
        </authorList>
    </citation>
    <scope>NUCLEOTIDE SEQUENCE [LARGE SCALE GENOMIC DNA]</scope>
    <source>
        <strain evidence="2">cv. Punajuju</strain>
        <tissue evidence="1">Leaves</tissue>
    </source>
</reference>
<dbReference type="Proteomes" id="UP001055811">
    <property type="component" value="Linkage Group LG05"/>
</dbReference>
<comment type="caution">
    <text evidence="1">The sequence shown here is derived from an EMBL/GenBank/DDBJ whole genome shotgun (WGS) entry which is preliminary data.</text>
</comment>
<dbReference type="EMBL" id="CM042013">
    <property type="protein sequence ID" value="KAI3739825.1"/>
    <property type="molecule type" value="Genomic_DNA"/>
</dbReference>
<keyword evidence="2" id="KW-1185">Reference proteome</keyword>
<protein>
    <submittedName>
        <fullName evidence="1">Uncharacterized protein</fullName>
    </submittedName>
</protein>
<gene>
    <name evidence="1" type="ORF">L2E82_30237</name>
</gene>
<evidence type="ECO:0000313" key="1">
    <source>
        <dbReference type="EMBL" id="KAI3739825.1"/>
    </source>
</evidence>
<reference evidence="2" key="1">
    <citation type="journal article" date="2022" name="Mol. Ecol. Resour.">
        <title>The genomes of chicory, endive, great burdock and yacon provide insights into Asteraceae palaeo-polyploidization history and plant inulin production.</title>
        <authorList>
            <person name="Fan W."/>
            <person name="Wang S."/>
            <person name="Wang H."/>
            <person name="Wang A."/>
            <person name="Jiang F."/>
            <person name="Liu H."/>
            <person name="Zhao H."/>
            <person name="Xu D."/>
            <person name="Zhang Y."/>
        </authorList>
    </citation>
    <scope>NUCLEOTIDE SEQUENCE [LARGE SCALE GENOMIC DNA]</scope>
    <source>
        <strain evidence="2">cv. Punajuju</strain>
    </source>
</reference>